<dbReference type="GO" id="GO:0031071">
    <property type="term" value="F:cysteine desulfurase activity"/>
    <property type="evidence" value="ECO:0007669"/>
    <property type="project" value="UniProtKB-EC"/>
</dbReference>
<evidence type="ECO:0000259" key="11">
    <source>
        <dbReference type="Pfam" id="PF00266"/>
    </source>
</evidence>
<dbReference type="Proteomes" id="UP000245488">
    <property type="component" value="Chromosome"/>
</dbReference>
<dbReference type="FunFam" id="3.40.640.10:FF:000084">
    <property type="entry name" value="IscS-like cysteine desulfurase"/>
    <property type="match status" value="1"/>
</dbReference>
<evidence type="ECO:0000256" key="6">
    <source>
        <dbReference type="ARBA" id="ARBA00022898"/>
    </source>
</evidence>
<evidence type="ECO:0000256" key="8">
    <source>
        <dbReference type="ARBA" id="ARBA00023014"/>
    </source>
</evidence>
<keyword evidence="8" id="KW-0411">Iron-sulfur</keyword>
<dbReference type="PANTHER" id="PTHR11601:SF34">
    <property type="entry name" value="CYSTEINE DESULFURASE"/>
    <property type="match status" value="1"/>
</dbReference>
<dbReference type="PIRSF" id="PIRSF005572">
    <property type="entry name" value="NifS"/>
    <property type="match status" value="1"/>
</dbReference>
<evidence type="ECO:0000256" key="1">
    <source>
        <dbReference type="ARBA" id="ARBA00001933"/>
    </source>
</evidence>
<dbReference type="NCBIfam" id="NF002806">
    <property type="entry name" value="PRK02948.1"/>
    <property type="match status" value="1"/>
</dbReference>
<evidence type="ECO:0000313" key="13">
    <source>
        <dbReference type="Proteomes" id="UP000245488"/>
    </source>
</evidence>
<dbReference type="Gene3D" id="3.40.640.10">
    <property type="entry name" value="Type I PLP-dependent aspartate aminotransferase-like (Major domain)"/>
    <property type="match status" value="1"/>
</dbReference>
<comment type="similarity">
    <text evidence="2">Belongs to the class-V pyridoxal-phosphate-dependent aminotransferase family. NifS/IscS subfamily.</text>
</comment>
<evidence type="ECO:0000256" key="2">
    <source>
        <dbReference type="ARBA" id="ARBA00006490"/>
    </source>
</evidence>
<dbReference type="Pfam" id="PF00266">
    <property type="entry name" value="Aminotran_5"/>
    <property type="match status" value="1"/>
</dbReference>
<dbReference type="GO" id="GO:0046872">
    <property type="term" value="F:metal ion binding"/>
    <property type="evidence" value="ECO:0007669"/>
    <property type="project" value="UniProtKB-KW"/>
</dbReference>
<dbReference type="InterPro" id="IPR000192">
    <property type="entry name" value="Aminotrans_V_dom"/>
</dbReference>
<dbReference type="InterPro" id="IPR015422">
    <property type="entry name" value="PyrdxlP-dep_Trfase_small"/>
</dbReference>
<comment type="cofactor">
    <cofactor evidence="1 10">
        <name>pyridoxal 5'-phosphate</name>
        <dbReference type="ChEBI" id="CHEBI:597326"/>
    </cofactor>
</comment>
<comment type="catalytic activity">
    <reaction evidence="9">
        <text>(sulfur carrier)-H + L-cysteine = (sulfur carrier)-SH + L-alanine</text>
        <dbReference type="Rhea" id="RHEA:43892"/>
        <dbReference type="Rhea" id="RHEA-COMP:14737"/>
        <dbReference type="Rhea" id="RHEA-COMP:14739"/>
        <dbReference type="ChEBI" id="CHEBI:29917"/>
        <dbReference type="ChEBI" id="CHEBI:35235"/>
        <dbReference type="ChEBI" id="CHEBI:57972"/>
        <dbReference type="ChEBI" id="CHEBI:64428"/>
        <dbReference type="EC" id="2.8.1.7"/>
    </reaction>
</comment>
<dbReference type="EMBL" id="NXNG01000001">
    <property type="protein sequence ID" value="PWT26835.1"/>
    <property type="molecule type" value="Genomic_DNA"/>
</dbReference>
<evidence type="ECO:0000256" key="3">
    <source>
        <dbReference type="ARBA" id="ARBA00012239"/>
    </source>
</evidence>
<dbReference type="InterPro" id="IPR020578">
    <property type="entry name" value="Aminotrans_V_PyrdxlP_BS"/>
</dbReference>
<dbReference type="Gene3D" id="3.90.1150.10">
    <property type="entry name" value="Aspartate Aminotransferase, domain 1"/>
    <property type="match status" value="1"/>
</dbReference>
<organism evidence="12 13">
    <name type="scientific">Butyrivibrio fibrisolvens</name>
    <dbReference type="NCBI Taxonomy" id="831"/>
    <lineage>
        <taxon>Bacteria</taxon>
        <taxon>Bacillati</taxon>
        <taxon>Bacillota</taxon>
        <taxon>Clostridia</taxon>
        <taxon>Lachnospirales</taxon>
        <taxon>Lachnospiraceae</taxon>
        <taxon>Butyrivibrio</taxon>
    </lineage>
</organism>
<sequence>MMIYLDHAATTRPESAVVEAMIPFLTDNYMNPSSFYQPAVRTRMQVERARRNIAQFINAPYDSIIFTSGGTESDNWAIRMGAKISEDKGKHIITTMIEHPAVLNTARFMQEQGYEVTYLDVDSTGRIDLESLENAIRKDTVLISIMHANNELGTIQPIREIGRIAHDHGILFHTDAVQTFGHLKIDVNECNIDLLSASAHKLYGPKGIGLLYIKDRKKFAKLLFGGSQELGLRPGTENVADIIGFDKAVEIAACKMDADTAIISALRDSLKSGILNNIRGAIINENENEHLPGTLNVTFPSVSAETILIRLDLNGICASAGSACSAGALEPSHVLIAIGKSEDESGRTIRFSIGRENTQDDIDKTVKVLSELFS</sequence>
<dbReference type="InterPro" id="IPR015421">
    <property type="entry name" value="PyrdxlP-dep_Trfase_major"/>
</dbReference>
<dbReference type="EC" id="2.8.1.7" evidence="3"/>
<evidence type="ECO:0000256" key="10">
    <source>
        <dbReference type="RuleBase" id="RU004504"/>
    </source>
</evidence>
<reference evidence="12 13" key="1">
    <citation type="submission" date="2017-09" db="EMBL/GenBank/DDBJ databases">
        <title>High-quality draft genome sequence of Butyrivibrio fibrisolvens INBov1, isolated from cow rumen.</title>
        <authorList>
            <person name="Rodriguez Hernaez J."/>
            <person name="Rivarola M."/>
            <person name="Paniego N."/>
            <person name="Cravero S."/>
            <person name="Ceron Cucchi M."/>
            <person name="Martinez M.C."/>
        </authorList>
    </citation>
    <scope>NUCLEOTIDE SEQUENCE [LARGE SCALE GENOMIC DNA]</scope>
    <source>
        <strain evidence="12 13">INBov1</strain>
    </source>
</reference>
<comment type="caution">
    <text evidence="12">The sequence shown here is derived from an EMBL/GenBank/DDBJ whole genome shotgun (WGS) entry which is preliminary data.</text>
</comment>
<keyword evidence="7" id="KW-0408">Iron</keyword>
<dbReference type="Gene3D" id="1.10.260.50">
    <property type="match status" value="1"/>
</dbReference>
<evidence type="ECO:0000313" key="12">
    <source>
        <dbReference type="EMBL" id="PWT26835.1"/>
    </source>
</evidence>
<dbReference type="SUPFAM" id="SSF53383">
    <property type="entry name" value="PLP-dependent transferases"/>
    <property type="match status" value="1"/>
</dbReference>
<keyword evidence="5" id="KW-0479">Metal-binding</keyword>
<evidence type="ECO:0000256" key="7">
    <source>
        <dbReference type="ARBA" id="ARBA00023004"/>
    </source>
</evidence>
<keyword evidence="6" id="KW-0663">Pyridoxal phosphate</keyword>
<protein>
    <recommendedName>
        <fullName evidence="3">cysteine desulfurase</fullName>
        <ecNumber evidence="3">2.8.1.7</ecNumber>
    </recommendedName>
</protein>
<evidence type="ECO:0000256" key="5">
    <source>
        <dbReference type="ARBA" id="ARBA00022723"/>
    </source>
</evidence>
<dbReference type="GO" id="GO:0051536">
    <property type="term" value="F:iron-sulfur cluster binding"/>
    <property type="evidence" value="ECO:0007669"/>
    <property type="project" value="UniProtKB-KW"/>
</dbReference>
<gene>
    <name evidence="12" type="ORF">CPT75_06805</name>
</gene>
<evidence type="ECO:0000256" key="4">
    <source>
        <dbReference type="ARBA" id="ARBA00022679"/>
    </source>
</evidence>
<keyword evidence="4" id="KW-0808">Transferase</keyword>
<name>A0A317FYN1_BUTFI</name>
<dbReference type="InterPro" id="IPR016454">
    <property type="entry name" value="Cysteine_dSase"/>
</dbReference>
<dbReference type="AlphaFoldDB" id="A0A317FYN1"/>
<evidence type="ECO:0000256" key="9">
    <source>
        <dbReference type="ARBA" id="ARBA00050776"/>
    </source>
</evidence>
<dbReference type="InterPro" id="IPR015424">
    <property type="entry name" value="PyrdxlP-dep_Trfase"/>
</dbReference>
<accession>A0A317FYN1</accession>
<dbReference type="PANTHER" id="PTHR11601">
    <property type="entry name" value="CYSTEINE DESULFURYLASE FAMILY MEMBER"/>
    <property type="match status" value="1"/>
</dbReference>
<dbReference type="PROSITE" id="PS00595">
    <property type="entry name" value="AA_TRANSFER_CLASS_5"/>
    <property type="match status" value="1"/>
</dbReference>
<feature type="domain" description="Aminotransferase class V" evidence="11">
    <location>
        <begin position="3"/>
        <end position="364"/>
    </location>
</feature>
<keyword evidence="13" id="KW-1185">Reference proteome</keyword>
<proteinExistence type="inferred from homology"/>